<evidence type="ECO:0000313" key="10">
    <source>
        <dbReference type="Proteomes" id="UP001162156"/>
    </source>
</evidence>
<evidence type="ECO:0000259" key="8">
    <source>
        <dbReference type="Pfam" id="PF13359"/>
    </source>
</evidence>
<dbReference type="GO" id="GO:0004518">
    <property type="term" value="F:nuclease activity"/>
    <property type="evidence" value="ECO:0007669"/>
    <property type="project" value="UniProtKB-KW"/>
</dbReference>
<evidence type="ECO:0000256" key="2">
    <source>
        <dbReference type="ARBA" id="ARBA00004123"/>
    </source>
</evidence>
<proteinExistence type="inferred from homology"/>
<evidence type="ECO:0000256" key="4">
    <source>
        <dbReference type="ARBA" id="ARBA00022722"/>
    </source>
</evidence>
<keyword evidence="6" id="KW-0378">Hydrolase</keyword>
<dbReference type="Pfam" id="PF13359">
    <property type="entry name" value="DDE_Tnp_4"/>
    <property type="match status" value="1"/>
</dbReference>
<dbReference type="Proteomes" id="UP001162156">
    <property type="component" value="Unassembled WGS sequence"/>
</dbReference>
<comment type="similarity">
    <text evidence="3">Belongs to the HARBI1 family.</text>
</comment>
<dbReference type="EMBL" id="JANEYF010005965">
    <property type="protein sequence ID" value="KAJ8926239.1"/>
    <property type="molecule type" value="Genomic_DNA"/>
</dbReference>
<keyword evidence="5" id="KW-0479">Metal-binding</keyword>
<organism evidence="9 10">
    <name type="scientific">Rhamnusium bicolor</name>
    <dbReference type="NCBI Taxonomy" id="1586634"/>
    <lineage>
        <taxon>Eukaryota</taxon>
        <taxon>Metazoa</taxon>
        <taxon>Ecdysozoa</taxon>
        <taxon>Arthropoda</taxon>
        <taxon>Hexapoda</taxon>
        <taxon>Insecta</taxon>
        <taxon>Pterygota</taxon>
        <taxon>Neoptera</taxon>
        <taxon>Endopterygota</taxon>
        <taxon>Coleoptera</taxon>
        <taxon>Polyphaga</taxon>
        <taxon>Cucujiformia</taxon>
        <taxon>Chrysomeloidea</taxon>
        <taxon>Cerambycidae</taxon>
        <taxon>Lepturinae</taxon>
        <taxon>Rhagiini</taxon>
        <taxon>Rhamnusium</taxon>
    </lineage>
</organism>
<evidence type="ECO:0000256" key="7">
    <source>
        <dbReference type="ARBA" id="ARBA00023242"/>
    </source>
</evidence>
<feature type="domain" description="DDE Tnp4" evidence="8">
    <location>
        <begin position="69"/>
        <end position="215"/>
    </location>
</feature>
<evidence type="ECO:0000313" key="9">
    <source>
        <dbReference type="EMBL" id="KAJ8926239.1"/>
    </source>
</evidence>
<sequence length="267" mass="31013">FAGHEAASFRDVGDRFNIKISSLHKIIKNVSMFLSNMSKSVITWPNEEEKLEILTDFENIGFKDVLGIIDGTHVRIDTPWEDPESLYNRKKFYSVHVQALCDSKRKIRDVFIGFPGSVHDGRVFRNSTLCNTLEEKCGEKYILGDSAYPCLRNYKNRRPLTPMEVNFNKKLSHVRVRIEHTFGLLKQKFRQLYHLKLRGMVVICHFIRACCILYNLSSADEDEEMDWQQFEEIVTVQNVEENIDEENQGSASGLLYRNYLAALFFNG</sequence>
<dbReference type="GO" id="GO:0016787">
    <property type="term" value="F:hydrolase activity"/>
    <property type="evidence" value="ECO:0007669"/>
    <property type="project" value="UniProtKB-KW"/>
</dbReference>
<evidence type="ECO:0000256" key="1">
    <source>
        <dbReference type="ARBA" id="ARBA00001968"/>
    </source>
</evidence>
<dbReference type="GO" id="GO:0046872">
    <property type="term" value="F:metal ion binding"/>
    <property type="evidence" value="ECO:0007669"/>
    <property type="project" value="UniProtKB-KW"/>
</dbReference>
<accession>A0AAV8WIA7</accession>
<evidence type="ECO:0000256" key="5">
    <source>
        <dbReference type="ARBA" id="ARBA00022723"/>
    </source>
</evidence>
<dbReference type="InterPro" id="IPR027806">
    <property type="entry name" value="HARBI1_dom"/>
</dbReference>
<evidence type="ECO:0000256" key="6">
    <source>
        <dbReference type="ARBA" id="ARBA00022801"/>
    </source>
</evidence>
<dbReference type="AlphaFoldDB" id="A0AAV8WIA7"/>
<gene>
    <name evidence="9" type="ORF">NQ314_021403</name>
</gene>
<evidence type="ECO:0000256" key="3">
    <source>
        <dbReference type="ARBA" id="ARBA00006958"/>
    </source>
</evidence>
<name>A0AAV8WIA7_9CUCU</name>
<comment type="cofactor">
    <cofactor evidence="1">
        <name>a divalent metal cation</name>
        <dbReference type="ChEBI" id="CHEBI:60240"/>
    </cofactor>
</comment>
<comment type="subcellular location">
    <subcellularLocation>
        <location evidence="2">Nucleus</location>
    </subcellularLocation>
</comment>
<keyword evidence="7" id="KW-0539">Nucleus</keyword>
<reference evidence="9" key="1">
    <citation type="journal article" date="2023" name="Insect Mol. Biol.">
        <title>Genome sequencing provides insights into the evolution of gene families encoding plant cell wall-degrading enzymes in longhorned beetles.</title>
        <authorList>
            <person name="Shin N.R."/>
            <person name="Okamura Y."/>
            <person name="Kirsch R."/>
            <person name="Pauchet Y."/>
        </authorList>
    </citation>
    <scope>NUCLEOTIDE SEQUENCE</scope>
    <source>
        <strain evidence="9">RBIC_L_NR</strain>
    </source>
</reference>
<dbReference type="PANTHER" id="PTHR22930">
    <property type="match status" value="1"/>
</dbReference>
<dbReference type="InterPro" id="IPR045249">
    <property type="entry name" value="HARBI1-like"/>
</dbReference>
<keyword evidence="10" id="KW-1185">Reference proteome</keyword>
<dbReference type="GO" id="GO:0005634">
    <property type="term" value="C:nucleus"/>
    <property type="evidence" value="ECO:0007669"/>
    <property type="project" value="UniProtKB-SubCell"/>
</dbReference>
<feature type="non-terminal residue" evidence="9">
    <location>
        <position position="1"/>
    </location>
</feature>
<dbReference type="PANTHER" id="PTHR22930:SF85">
    <property type="entry name" value="GH03217P-RELATED"/>
    <property type="match status" value="1"/>
</dbReference>
<protein>
    <recommendedName>
        <fullName evidence="8">DDE Tnp4 domain-containing protein</fullName>
    </recommendedName>
</protein>
<keyword evidence="4" id="KW-0540">Nuclease</keyword>
<comment type="caution">
    <text evidence="9">The sequence shown here is derived from an EMBL/GenBank/DDBJ whole genome shotgun (WGS) entry which is preliminary data.</text>
</comment>